<protein>
    <submittedName>
        <fullName evidence="1">Uncharacterized protein</fullName>
    </submittedName>
</protein>
<name>D4DRU5_NEIEG</name>
<feature type="non-terminal residue" evidence="1">
    <location>
        <position position="1"/>
    </location>
</feature>
<sequence>GHRLGFVETEKPQSTFSMYGFRRPRSPSDLLVHPMDGNAGDGRCVGGGCAREAKKEDLSVDGVQVDDLGRAEEGGDALSFA</sequence>
<dbReference type="EMBL" id="ADBF01000090">
    <property type="protein sequence ID" value="EFE49441.1"/>
    <property type="molecule type" value="Genomic_DNA"/>
</dbReference>
<gene>
    <name evidence="1" type="ORF">NEIELOOT_01788</name>
</gene>
<dbReference type="Proteomes" id="UP000005536">
    <property type="component" value="Unassembled WGS sequence"/>
</dbReference>
<evidence type="ECO:0000313" key="1">
    <source>
        <dbReference type="EMBL" id="EFE49441.1"/>
    </source>
</evidence>
<accession>D4DRU5</accession>
<organism evidence="1 2">
    <name type="scientific">Neisseria elongata subsp. glycolytica ATCC 29315</name>
    <dbReference type="NCBI Taxonomy" id="546263"/>
    <lineage>
        <taxon>Bacteria</taxon>
        <taxon>Pseudomonadati</taxon>
        <taxon>Pseudomonadota</taxon>
        <taxon>Betaproteobacteria</taxon>
        <taxon>Neisseriales</taxon>
        <taxon>Neisseriaceae</taxon>
        <taxon>Neisseria</taxon>
    </lineage>
</organism>
<comment type="caution">
    <text evidence="1">The sequence shown here is derived from an EMBL/GenBank/DDBJ whole genome shotgun (WGS) entry which is preliminary data.</text>
</comment>
<evidence type="ECO:0000313" key="2">
    <source>
        <dbReference type="Proteomes" id="UP000005536"/>
    </source>
</evidence>
<reference evidence="1 2" key="1">
    <citation type="submission" date="2010-02" db="EMBL/GenBank/DDBJ databases">
        <authorList>
            <person name="Weinstock G."/>
            <person name="Sodergren E."/>
            <person name="Clifton S."/>
            <person name="Fulton L."/>
            <person name="Fulton B."/>
            <person name="Courtney L."/>
            <person name="Fronick C."/>
            <person name="Harrison M."/>
            <person name="Strong C."/>
            <person name="Farmer C."/>
            <person name="Delahaunty K."/>
            <person name="Markovic C."/>
            <person name="Hall O."/>
            <person name="Minx P."/>
            <person name="Tomlinson C."/>
            <person name="Mitreva M."/>
            <person name="Nelson J."/>
            <person name="Hou S."/>
            <person name="Wollam A."/>
            <person name="Pepin K.H."/>
            <person name="Johnson M."/>
            <person name="Bhonagiri V."/>
            <person name="Zhang X."/>
            <person name="Suruliraj S."/>
            <person name="Warren W."/>
            <person name="Chinwalla A."/>
            <person name="Mardis E.R."/>
            <person name="Wilson R.K."/>
        </authorList>
    </citation>
    <scope>NUCLEOTIDE SEQUENCE [LARGE SCALE GENOMIC DNA]</scope>
    <source>
        <strain evidence="1 2">ATCC 29315</strain>
    </source>
</reference>
<dbReference type="AlphaFoldDB" id="D4DRU5"/>
<proteinExistence type="predicted"/>